<dbReference type="KEGG" id="mgj:MGM1_5100"/>
<feature type="domain" description="Replicative helicase loading/DNA remodeling protein DnaB N-terminal winged helix" evidence="1">
    <location>
        <begin position="7"/>
        <end position="162"/>
    </location>
</feature>
<evidence type="ECO:0000313" key="3">
    <source>
        <dbReference type="Proteomes" id="UP000030066"/>
    </source>
</evidence>
<dbReference type="eggNOG" id="COG3611">
    <property type="taxonomic scope" value="Bacteria"/>
</dbReference>
<proteinExistence type="predicted"/>
<keyword evidence="3" id="KW-1185">Reference proteome</keyword>
<organism evidence="2 3">
    <name type="scientific">Candidatus Malacoplasma girerdii</name>
    <dbReference type="NCBI Taxonomy" id="1318617"/>
    <lineage>
        <taxon>Bacteria</taxon>
        <taxon>Bacillati</taxon>
        <taxon>Mycoplasmatota</taxon>
        <taxon>Mycoplasmoidales</taxon>
        <taxon>Mycoplasmoidaceae</taxon>
        <taxon>Malacoplasma</taxon>
    </lineage>
</organism>
<sequence length="389" mass="45837">MSNVNVVFTIYKKHDFYMNMTAINDLYKPLVGKNAIDTYVNLCLEADKIIKTGIKFHSLCDLTKSLNLSNDDFTVARNYLEAVGLIKTYYVNNEQQFWFELLEPLSFNNFISNQKFRCLLMRNIGKENYERLEYYYANNHFPNKCVDISKTFNQMFSDQDLSNVYAFNFEQLYKNICANTHHNVVFSKEVKELIENNFATYNLHLSEIEHCIYQSVILTTDNAYVVDYQKLFFTFKSYRDQMNNINLLSQVKINRNSKMFIDHLDQNEIDKVFSSYRSLNAEQYYSAIKKIPLTDEEKSIINTLKNTYCLEDSIINLMIDFSLTKTLGRLNKTYLFKMANTVNNLNLLELSNLFAYLNGSWKTHVSNNGEFTKQVVLTEYEPIEMKKRI</sequence>
<dbReference type="EMBL" id="CP007711">
    <property type="protein sequence ID" value="AIV03871.1"/>
    <property type="molecule type" value="Genomic_DNA"/>
</dbReference>
<protein>
    <submittedName>
        <fullName evidence="2">DnaB-like protein</fullName>
    </submittedName>
</protein>
<reference evidence="2 3" key="1">
    <citation type="journal article" date="2014" name="PLoS ONE">
        <title>An emerging Mycoplasma associated with trichomoniasis, vaginal infection and disease.</title>
        <authorList>
            <consortium name="Vaginal Microbiome Consortium"/>
            <person name="Fettweis J.M."/>
            <person name="Serrano M.G."/>
            <person name="Huang B."/>
            <person name="Brooks J.P."/>
            <person name="Glascock A.L."/>
            <person name="Sheth N.U."/>
            <person name="Strauss J.F.III."/>
            <person name="Jefferson K.K."/>
            <person name="Buck G.A."/>
        </authorList>
    </citation>
    <scope>NUCLEOTIDE SEQUENCE [LARGE SCALE GENOMIC DNA]</scope>
    <source>
        <strain evidence="2 3">VCU_M1</strain>
    </source>
</reference>
<dbReference type="InterPro" id="IPR058660">
    <property type="entry name" value="WHD_DnaB"/>
</dbReference>
<dbReference type="HOGENOM" id="CLU_040783_0_0_14"/>
<evidence type="ECO:0000259" key="1">
    <source>
        <dbReference type="Pfam" id="PF25888"/>
    </source>
</evidence>
<dbReference type="AlphaFoldDB" id="A0A097STE8"/>
<dbReference type="STRING" id="1318617.MGM1_5100"/>
<dbReference type="Proteomes" id="UP000030066">
    <property type="component" value="Chromosome"/>
</dbReference>
<evidence type="ECO:0000313" key="2">
    <source>
        <dbReference type="EMBL" id="AIV03871.1"/>
    </source>
</evidence>
<name>A0A097STE8_9BACT</name>
<dbReference type="Pfam" id="PF25888">
    <property type="entry name" value="WHD_DnaB"/>
    <property type="match status" value="1"/>
</dbReference>
<gene>
    <name evidence="2" type="ORF">MGM1_5100</name>
</gene>
<accession>A0A097STE8</accession>